<dbReference type="Gene3D" id="3.20.20.70">
    <property type="entry name" value="Aldolase class I"/>
    <property type="match status" value="1"/>
</dbReference>
<dbReference type="GO" id="GO:0006096">
    <property type="term" value="P:glycolytic process"/>
    <property type="evidence" value="ECO:0007669"/>
    <property type="project" value="UniProtKB-UniRule"/>
</dbReference>
<dbReference type="PROSITE" id="PS00171">
    <property type="entry name" value="TIM_1"/>
    <property type="match status" value="1"/>
</dbReference>
<comment type="catalytic activity">
    <reaction evidence="8 9">
        <text>D-glyceraldehyde 3-phosphate = dihydroxyacetone phosphate</text>
        <dbReference type="Rhea" id="RHEA:18585"/>
        <dbReference type="ChEBI" id="CHEBI:57642"/>
        <dbReference type="ChEBI" id="CHEBI:59776"/>
        <dbReference type="EC" id="5.3.1.1"/>
    </reaction>
</comment>
<evidence type="ECO:0000256" key="1">
    <source>
        <dbReference type="ARBA" id="ARBA00004680"/>
    </source>
</evidence>
<dbReference type="Pfam" id="PF00121">
    <property type="entry name" value="TIM"/>
    <property type="match status" value="1"/>
</dbReference>
<keyword evidence="4 8" id="KW-0312">Gluconeogenesis</keyword>
<feature type="active site" description="Electrophile" evidence="8">
    <location>
        <position position="98"/>
    </location>
</feature>
<keyword evidence="5 8" id="KW-0963">Cytoplasm</keyword>
<dbReference type="NCBIfam" id="TIGR00419">
    <property type="entry name" value="tim"/>
    <property type="match status" value="1"/>
</dbReference>
<dbReference type="Proteomes" id="UP000675920">
    <property type="component" value="Unplaced"/>
</dbReference>
<dbReference type="GO" id="GO:0004807">
    <property type="term" value="F:triose-phosphate isomerase activity"/>
    <property type="evidence" value="ECO:0007669"/>
    <property type="project" value="UniProtKB-UniRule"/>
</dbReference>
<dbReference type="PANTHER" id="PTHR21139:SF42">
    <property type="entry name" value="TRIOSEPHOSPHATE ISOMERASE"/>
    <property type="match status" value="1"/>
</dbReference>
<dbReference type="EC" id="5.3.1.1" evidence="8 9"/>
<dbReference type="InterPro" id="IPR000652">
    <property type="entry name" value="Triosephosphate_isomerase"/>
</dbReference>
<dbReference type="SUPFAM" id="SSF51351">
    <property type="entry name" value="Triosephosphate isomerase (TIM)"/>
    <property type="match status" value="1"/>
</dbReference>
<comment type="function">
    <text evidence="8">Involved in the gluconeogenesis. Catalyzes stereospecifically the conversion of dihydroxyacetone phosphate (DHAP) to D-glyceraldehyde-3-phosphate (G3P).</text>
</comment>
<keyword evidence="7 8" id="KW-0413">Isomerase</keyword>
<feature type="binding site" evidence="8">
    <location>
        <begin position="13"/>
        <end position="15"/>
    </location>
    <ligand>
        <name>substrate</name>
    </ligand>
</feature>
<sequence>MPNMSRARWVVGNWKMNGSIAANEALLAAVRELPRIGANVGVCAPYVYLPQAVQALDKSAVVVGAQDLSAHAASGAFTGEVSGAMLAEVGVRQVIVGHSERRQYHGETDEIVAAKALAALGAGLVPIVCVGETLVERDADQAFEVVNRQLGAVMAALGERINEVLVAYEPVWAIGTGRTASPEQAQEVHASIRAKLGSAGAVVPVLYGGSVKASNASSIFAMSDVDGGLIGGASLVAGDFAAIVAAL</sequence>
<reference evidence="11" key="1">
    <citation type="submission" date="2025-08" db="UniProtKB">
        <authorList>
            <consortium name="RefSeq"/>
        </authorList>
    </citation>
    <scope>IDENTIFICATION</scope>
</reference>
<comment type="pathway">
    <text evidence="8 9">Carbohydrate biosynthesis; gluconeogenesis.</text>
</comment>
<comment type="subunit">
    <text evidence="8 9">Homodimer.</text>
</comment>
<evidence type="ECO:0000313" key="11">
    <source>
        <dbReference type="RefSeq" id="WP_084544715.1"/>
    </source>
</evidence>
<keyword evidence="10" id="KW-1185">Reference proteome</keyword>
<evidence type="ECO:0000256" key="9">
    <source>
        <dbReference type="RuleBase" id="RU363013"/>
    </source>
</evidence>
<dbReference type="InterPro" id="IPR022896">
    <property type="entry name" value="TrioseP_Isoase_bac/euk"/>
</dbReference>
<comment type="pathway">
    <text evidence="2">Carbohydrate metabolism; erythritol degradation.</text>
</comment>
<feature type="binding site" evidence="8">
    <location>
        <position position="175"/>
    </location>
    <ligand>
        <name>substrate</name>
    </ligand>
</feature>
<dbReference type="UniPathway" id="UPA00138"/>
<dbReference type="PROSITE" id="PS51440">
    <property type="entry name" value="TIM_2"/>
    <property type="match status" value="1"/>
</dbReference>
<comment type="subcellular location">
    <subcellularLocation>
        <location evidence="8 9">Cytoplasm</location>
    </subcellularLocation>
</comment>
<dbReference type="PANTHER" id="PTHR21139">
    <property type="entry name" value="TRIOSEPHOSPHATE ISOMERASE"/>
    <property type="match status" value="1"/>
</dbReference>
<dbReference type="GO" id="GO:0019563">
    <property type="term" value="P:glycerol catabolic process"/>
    <property type="evidence" value="ECO:0007669"/>
    <property type="project" value="TreeGrafter"/>
</dbReference>
<feature type="active site" description="Proton acceptor" evidence="8">
    <location>
        <position position="169"/>
    </location>
</feature>
<proteinExistence type="inferred from homology"/>
<dbReference type="HAMAP" id="MF_00147_B">
    <property type="entry name" value="TIM_B"/>
    <property type="match status" value="1"/>
</dbReference>
<feature type="binding site" evidence="8">
    <location>
        <position position="210"/>
    </location>
    <ligand>
        <name>substrate</name>
    </ligand>
</feature>
<dbReference type="FunFam" id="3.20.20.70:FF:000016">
    <property type="entry name" value="Triosephosphate isomerase"/>
    <property type="match status" value="1"/>
</dbReference>
<comment type="pathway">
    <text evidence="1 8 9">Carbohydrate degradation; glycolysis; D-glyceraldehyde 3-phosphate from glycerone phosphate: step 1/1.</text>
</comment>
<feature type="binding site" evidence="8">
    <location>
        <begin position="231"/>
        <end position="232"/>
    </location>
    <ligand>
        <name>substrate</name>
    </ligand>
</feature>
<dbReference type="InterPro" id="IPR020861">
    <property type="entry name" value="Triosephosphate_isomerase_AS"/>
</dbReference>
<gene>
    <name evidence="8 11" type="primary">tpiA</name>
</gene>
<dbReference type="GO" id="GO:0046166">
    <property type="term" value="P:glyceraldehyde-3-phosphate biosynthetic process"/>
    <property type="evidence" value="ECO:0007669"/>
    <property type="project" value="TreeGrafter"/>
</dbReference>
<protein>
    <recommendedName>
        <fullName evidence="8 9">Triosephosphate isomerase</fullName>
        <shortName evidence="8">TIM</shortName>
        <shortName evidence="8">TPI</shortName>
        <ecNumber evidence="8 9">5.3.1.1</ecNumber>
    </recommendedName>
    <alternativeName>
        <fullName evidence="8">Triose-phosphate isomerase</fullName>
    </alternativeName>
</protein>
<evidence type="ECO:0000313" key="10">
    <source>
        <dbReference type="Proteomes" id="UP000675920"/>
    </source>
</evidence>
<keyword evidence="6 8" id="KW-0324">Glycolysis</keyword>
<comment type="similarity">
    <text evidence="3 8 9">Belongs to the triosephosphate isomerase family.</text>
</comment>
<dbReference type="RefSeq" id="WP_084544715.1">
    <property type="nucleotide sequence ID" value="NZ_AXWS01000007.1"/>
</dbReference>
<dbReference type="InterPro" id="IPR035990">
    <property type="entry name" value="TIM_sf"/>
</dbReference>
<name>A0A8B6X9P0_9BURK</name>
<evidence type="ECO:0000256" key="6">
    <source>
        <dbReference type="ARBA" id="ARBA00023152"/>
    </source>
</evidence>
<evidence type="ECO:0000256" key="3">
    <source>
        <dbReference type="ARBA" id="ARBA00007422"/>
    </source>
</evidence>
<evidence type="ECO:0000256" key="7">
    <source>
        <dbReference type="ARBA" id="ARBA00023235"/>
    </source>
</evidence>
<evidence type="ECO:0000256" key="4">
    <source>
        <dbReference type="ARBA" id="ARBA00022432"/>
    </source>
</evidence>
<dbReference type="AlphaFoldDB" id="A0A8B6X9P0"/>
<organism evidence="10 11">
    <name type="scientific">Derxia gummosa DSM 723</name>
    <dbReference type="NCBI Taxonomy" id="1121388"/>
    <lineage>
        <taxon>Bacteria</taxon>
        <taxon>Pseudomonadati</taxon>
        <taxon>Pseudomonadota</taxon>
        <taxon>Betaproteobacteria</taxon>
        <taxon>Burkholderiales</taxon>
        <taxon>Alcaligenaceae</taxon>
        <taxon>Derxia</taxon>
    </lineage>
</organism>
<accession>A0A8B6X9P0</accession>
<dbReference type="UniPathway" id="UPA00109">
    <property type="reaction ID" value="UER00189"/>
</dbReference>
<dbReference type="OrthoDB" id="9809429at2"/>
<evidence type="ECO:0000256" key="5">
    <source>
        <dbReference type="ARBA" id="ARBA00022490"/>
    </source>
</evidence>
<evidence type="ECO:0000256" key="8">
    <source>
        <dbReference type="HAMAP-Rule" id="MF_00147"/>
    </source>
</evidence>
<dbReference type="InterPro" id="IPR013785">
    <property type="entry name" value="Aldolase_TIM"/>
</dbReference>
<dbReference type="CDD" id="cd00311">
    <property type="entry name" value="TIM"/>
    <property type="match status" value="1"/>
</dbReference>
<evidence type="ECO:0000256" key="2">
    <source>
        <dbReference type="ARBA" id="ARBA00004939"/>
    </source>
</evidence>
<dbReference type="GO" id="GO:0005829">
    <property type="term" value="C:cytosol"/>
    <property type="evidence" value="ECO:0007669"/>
    <property type="project" value="TreeGrafter"/>
</dbReference>
<dbReference type="GO" id="GO:0006094">
    <property type="term" value="P:gluconeogenesis"/>
    <property type="evidence" value="ECO:0007669"/>
    <property type="project" value="UniProtKB-UniRule"/>
</dbReference>